<sequence length="214" mass="24659">MTYSYFRRIPLLVLSFLWIFLTVSCSSDEELKRADADINLVNEAKSFLQGDIILNTHAFMGNVNKTLLPTGCPTKFNFTWSNTDPQSFTISLLDFTVGKMGMIINFNCAVKTMQLNSWEKEEYKGDGWIKFYGENGSVSGEDAKGEPSQATGSIVKGYYNVMTHQINFIVNYNMMNVRSECFLQTIDKNRIKTYEKDFKKYEEDLKKYKEEHGL</sequence>
<dbReference type="PROSITE" id="PS51257">
    <property type="entry name" value="PROKAR_LIPOPROTEIN"/>
    <property type="match status" value="1"/>
</dbReference>
<dbReference type="RefSeq" id="WP_025070445.1">
    <property type="nucleotide sequence ID" value="NZ_FUXK01000009.1"/>
</dbReference>
<proteinExistence type="predicted"/>
<dbReference type="Pfam" id="PF16246">
    <property type="entry name" value="DUF4903"/>
    <property type="match status" value="1"/>
</dbReference>
<reference evidence="1 2" key="1">
    <citation type="submission" date="2017-02" db="EMBL/GenBank/DDBJ databases">
        <authorList>
            <person name="Peterson S.W."/>
        </authorList>
    </citation>
    <scope>NUCLEOTIDE SEQUENCE [LARGE SCALE GENOMIC DNA]</scope>
    <source>
        <strain evidence="1 2">ATCC 43324</strain>
    </source>
</reference>
<evidence type="ECO:0000313" key="1">
    <source>
        <dbReference type="EMBL" id="SJZ75257.1"/>
    </source>
</evidence>
<gene>
    <name evidence="1" type="ORF">SAMN02745202_00971</name>
</gene>
<evidence type="ECO:0000313" key="2">
    <source>
        <dbReference type="Proteomes" id="UP000190065"/>
    </source>
</evidence>
<dbReference type="InterPro" id="IPR032597">
    <property type="entry name" value="DUF4903"/>
</dbReference>
<organism evidence="1 2">
    <name type="scientific">Segatella oulorum</name>
    <dbReference type="NCBI Taxonomy" id="28136"/>
    <lineage>
        <taxon>Bacteria</taxon>
        <taxon>Pseudomonadati</taxon>
        <taxon>Bacteroidota</taxon>
        <taxon>Bacteroidia</taxon>
        <taxon>Bacteroidales</taxon>
        <taxon>Prevotellaceae</taxon>
        <taxon>Segatella</taxon>
    </lineage>
</organism>
<accession>A0A1T4N882</accession>
<dbReference type="Proteomes" id="UP000190065">
    <property type="component" value="Unassembled WGS sequence"/>
</dbReference>
<evidence type="ECO:0008006" key="3">
    <source>
        <dbReference type="Google" id="ProtNLM"/>
    </source>
</evidence>
<name>A0A1T4N882_9BACT</name>
<protein>
    <recommendedName>
        <fullName evidence="3">DUF4903 domain-containing protein</fullName>
    </recommendedName>
</protein>
<dbReference type="AlphaFoldDB" id="A0A1T4N882"/>
<dbReference type="EMBL" id="FUXK01000009">
    <property type="protein sequence ID" value="SJZ75257.1"/>
    <property type="molecule type" value="Genomic_DNA"/>
</dbReference>
<dbReference type="STRING" id="28136.SAMN02745202_00971"/>